<name>A0A0B6ZWV1_9EUPU</name>
<dbReference type="InterPro" id="IPR036465">
    <property type="entry name" value="vWFA_dom_sf"/>
</dbReference>
<dbReference type="InterPro" id="IPR002557">
    <property type="entry name" value="Chitin-bd_dom"/>
</dbReference>
<gene>
    <name evidence="5" type="primary">ORF85110</name>
    <name evidence="4" type="synonym">ORF85105</name>
</gene>
<sequence length="650" mass="70239">MATMDLLRLLLVTYTFVTVSAQVCPPLSIVIVVDMSETSKAAATQTKNFDLLHDVLNYIFNNTAIANPLSNVSAAVYGYSSSSNETIVPEWSTARVALSRVNTAGSTIASAGSTTSLGLSLVKSPPPNSNNRLVLISTQGTTSANRTAMSVTEANRLRSMGFNLTIFGLQGANAVNLQDLAAINNGVIPKLIIDTNPTPGPSPKGFRGLIAEFDNIIRSLGCSNVPATTPMSTTRATVTTGPCSQCLYDGGFTRMPDPDYCDSFYWCSETGTATRSACADGTFFDGNICNEMSIVKCPSAECTMNTPVNTYYPSGRCCNVYYECTGGKNVKRLCANGEVYNHAKRSCEVPADIEAVCRQIGKFECDKKSDVISSCICSSDTFGNQCYFWCWGYRFQVSTGTVWSDKECSLIHSTVDYCQATNITTDRDLDVTCKAAFSASYNGQSRQVMDERSNAPIDISSIVQNVILSNDAVVFAAGATDPFLYYFYFNNNDIGLNFAINLRFKFKGTDLNINYDLLSNNYCKECPATISFTIAAKSSTTRSLSATLVTTGGTIFLGVDINMSDNSNFLEVIVVFDDSTVSGLVKELNQGTLAVITTVRFPVINKTSGSTIMPNKCGFVLGRGHNNNFVGDVDNFAVYRNCKTISSLLN</sequence>
<accession>A0A0B6ZWV1</accession>
<feature type="domain" description="Chitin-binding type-2" evidence="3">
    <location>
        <begin position="243"/>
        <end position="297"/>
    </location>
</feature>
<dbReference type="Gene3D" id="2.170.140.10">
    <property type="entry name" value="Chitin binding domain"/>
    <property type="match status" value="2"/>
</dbReference>
<evidence type="ECO:0000259" key="2">
    <source>
        <dbReference type="PROSITE" id="PS50234"/>
    </source>
</evidence>
<keyword evidence="1" id="KW-0732">Signal</keyword>
<dbReference type="AlphaFoldDB" id="A0A0B6ZWV1"/>
<protein>
    <submittedName>
        <fullName evidence="5">Uncharacterized protein</fullName>
    </submittedName>
</protein>
<dbReference type="Gene3D" id="3.40.50.410">
    <property type="entry name" value="von Willebrand factor, type A domain"/>
    <property type="match status" value="1"/>
</dbReference>
<evidence type="ECO:0000256" key="1">
    <source>
        <dbReference type="SAM" id="SignalP"/>
    </source>
</evidence>
<dbReference type="EMBL" id="HACG01026188">
    <property type="protein sequence ID" value="CEK73053.1"/>
    <property type="molecule type" value="Transcribed_RNA"/>
</dbReference>
<dbReference type="Pfam" id="PF01607">
    <property type="entry name" value="CBM_14"/>
    <property type="match status" value="1"/>
</dbReference>
<reference evidence="5" key="1">
    <citation type="submission" date="2014-12" db="EMBL/GenBank/DDBJ databases">
        <title>Insight into the proteome of Arion vulgaris.</title>
        <authorList>
            <person name="Aradska J."/>
            <person name="Bulat T."/>
            <person name="Smidak R."/>
            <person name="Sarate P."/>
            <person name="Gangsoo J."/>
            <person name="Sialana F."/>
            <person name="Bilban M."/>
            <person name="Lubec G."/>
        </authorList>
    </citation>
    <scope>NUCLEOTIDE SEQUENCE</scope>
    <source>
        <tissue evidence="5">Skin</tissue>
    </source>
</reference>
<dbReference type="GO" id="GO:0008061">
    <property type="term" value="F:chitin binding"/>
    <property type="evidence" value="ECO:0007669"/>
    <property type="project" value="InterPro"/>
</dbReference>
<dbReference type="SMART" id="SM00494">
    <property type="entry name" value="ChtBD2"/>
    <property type="match status" value="2"/>
</dbReference>
<dbReference type="SUPFAM" id="SSF57625">
    <property type="entry name" value="Invertebrate chitin-binding proteins"/>
    <property type="match status" value="2"/>
</dbReference>
<evidence type="ECO:0000313" key="5">
    <source>
        <dbReference type="EMBL" id="CEK73054.1"/>
    </source>
</evidence>
<dbReference type="PROSITE" id="PS50234">
    <property type="entry name" value="VWFA"/>
    <property type="match status" value="1"/>
</dbReference>
<feature type="domain" description="Chitin-binding type-2" evidence="3">
    <location>
        <begin position="299"/>
        <end position="359"/>
    </location>
</feature>
<dbReference type="InterPro" id="IPR036508">
    <property type="entry name" value="Chitin-bd_dom_sf"/>
</dbReference>
<dbReference type="SUPFAM" id="SSF53300">
    <property type="entry name" value="vWA-like"/>
    <property type="match status" value="1"/>
</dbReference>
<feature type="domain" description="VWFA" evidence="2">
    <location>
        <begin position="28"/>
        <end position="220"/>
    </location>
</feature>
<organism evidence="5">
    <name type="scientific">Arion vulgaris</name>
    <dbReference type="NCBI Taxonomy" id="1028688"/>
    <lineage>
        <taxon>Eukaryota</taxon>
        <taxon>Metazoa</taxon>
        <taxon>Spiralia</taxon>
        <taxon>Lophotrochozoa</taxon>
        <taxon>Mollusca</taxon>
        <taxon>Gastropoda</taxon>
        <taxon>Heterobranchia</taxon>
        <taxon>Euthyneura</taxon>
        <taxon>Panpulmonata</taxon>
        <taxon>Eupulmonata</taxon>
        <taxon>Stylommatophora</taxon>
        <taxon>Helicina</taxon>
        <taxon>Arionoidea</taxon>
        <taxon>Arionidae</taxon>
        <taxon>Arion</taxon>
    </lineage>
</organism>
<feature type="signal peptide" evidence="1">
    <location>
        <begin position="1"/>
        <end position="21"/>
    </location>
</feature>
<dbReference type="EMBL" id="HACG01026189">
    <property type="protein sequence ID" value="CEK73054.1"/>
    <property type="molecule type" value="Transcribed_RNA"/>
</dbReference>
<feature type="chain" id="PRO_5007391376" evidence="1">
    <location>
        <begin position="22"/>
        <end position="650"/>
    </location>
</feature>
<dbReference type="InterPro" id="IPR002035">
    <property type="entry name" value="VWF_A"/>
</dbReference>
<proteinExistence type="predicted"/>
<evidence type="ECO:0000313" key="4">
    <source>
        <dbReference type="EMBL" id="CEK73053.1"/>
    </source>
</evidence>
<dbReference type="PROSITE" id="PS50940">
    <property type="entry name" value="CHIT_BIND_II"/>
    <property type="match status" value="2"/>
</dbReference>
<dbReference type="GO" id="GO:0005576">
    <property type="term" value="C:extracellular region"/>
    <property type="evidence" value="ECO:0007669"/>
    <property type="project" value="InterPro"/>
</dbReference>
<evidence type="ECO:0000259" key="3">
    <source>
        <dbReference type="PROSITE" id="PS50940"/>
    </source>
</evidence>